<comment type="caution">
    <text evidence="1">The sequence shown here is derived from an EMBL/GenBank/DDBJ whole genome shotgun (WGS) entry which is preliminary data.</text>
</comment>
<dbReference type="PANTHER" id="PTHR31891:SF1">
    <property type="entry name" value="FORMAMIDASE C869.04-RELATED"/>
    <property type="match status" value="1"/>
</dbReference>
<name>A0A7C5TM73_9CREN</name>
<dbReference type="Gene3D" id="3.10.28.20">
    <property type="entry name" value="Acetamidase/Formamidase-like domains"/>
    <property type="match status" value="1"/>
</dbReference>
<evidence type="ECO:0000313" key="2">
    <source>
        <dbReference type="EMBL" id="HHR95828.1"/>
    </source>
</evidence>
<sequence>MVKKIPSSYTIYSFSPDNKPVERVSPGEIVVFETLDALGGQIKSENTTLSSIDWSRVNPATGPLYIEGAEPGDAIVVNILDIDVDDRAIIVVIPDAGVLRYKKFRPRVKIMPIVKGRVLFNGIKLIAKPMIGVIGVSPSNGAIPTGTSGSHGGNMDVAEIAKGSRVYLPVFVKGALLAIGDLHALQADGEICVAAAEVPGNVTVKVELIKGKKPVLPIVETQSHIHVIGYGETLDEAAYRATEVAVEALMKEHSITFEEAYMLASLAVDLKINQAVDPAKGVRASIPKNLISIDSLLQ</sequence>
<dbReference type="Gene3D" id="2.60.120.580">
    <property type="entry name" value="Acetamidase/Formamidase-like domains"/>
    <property type="match status" value="1"/>
</dbReference>
<evidence type="ECO:0000313" key="1">
    <source>
        <dbReference type="EMBL" id="HHP82630.1"/>
    </source>
</evidence>
<dbReference type="InterPro" id="IPR004304">
    <property type="entry name" value="FmdA_AmdA"/>
</dbReference>
<reference evidence="1" key="1">
    <citation type="journal article" date="2020" name="mSystems">
        <title>Genome- and Community-Level Interaction Insights into Carbon Utilization and Element Cycling Functions of Hydrothermarchaeota in Hydrothermal Sediment.</title>
        <authorList>
            <person name="Zhou Z."/>
            <person name="Liu Y."/>
            <person name="Xu W."/>
            <person name="Pan J."/>
            <person name="Luo Z.H."/>
            <person name="Li M."/>
        </authorList>
    </citation>
    <scope>NUCLEOTIDE SEQUENCE [LARGE SCALE GENOMIC DNA]</scope>
    <source>
        <strain evidence="2">SpSt-1</strain>
        <strain evidence="1">SpSt-1121</strain>
    </source>
</reference>
<gene>
    <name evidence="2" type="ORF">ENL47_03175</name>
    <name evidence="1" type="ORF">ENM84_08235</name>
</gene>
<dbReference type="Pfam" id="PF03069">
    <property type="entry name" value="FmdA_AmdA"/>
    <property type="match status" value="2"/>
</dbReference>
<dbReference type="Gene3D" id="2.40.10.120">
    <property type="match status" value="1"/>
</dbReference>
<proteinExistence type="predicted"/>
<accession>A0A7C5TM73</accession>
<dbReference type="PANTHER" id="PTHR31891">
    <property type="entry name" value="FORMAMIDASE C869.04-RELATED"/>
    <property type="match status" value="1"/>
</dbReference>
<dbReference type="EMBL" id="DRZI01000351">
    <property type="protein sequence ID" value="HHP82630.1"/>
    <property type="molecule type" value="Genomic_DNA"/>
</dbReference>
<dbReference type="SUPFAM" id="SSF141130">
    <property type="entry name" value="Acetamidase/Formamidase-like"/>
    <property type="match status" value="1"/>
</dbReference>
<dbReference type="AlphaFoldDB" id="A0A7C5TM73"/>
<organism evidence="1">
    <name type="scientific">Ignisphaera aggregans</name>
    <dbReference type="NCBI Taxonomy" id="334771"/>
    <lineage>
        <taxon>Archaea</taxon>
        <taxon>Thermoproteota</taxon>
        <taxon>Thermoprotei</taxon>
        <taxon>Desulfurococcales</taxon>
        <taxon>Desulfurococcaceae</taxon>
        <taxon>Ignisphaera</taxon>
    </lineage>
</organism>
<dbReference type="EMBL" id="DRUB01000056">
    <property type="protein sequence ID" value="HHR95828.1"/>
    <property type="molecule type" value="Genomic_DNA"/>
</dbReference>
<protein>
    <submittedName>
        <fullName evidence="1">Formamidase</fullName>
    </submittedName>
</protein>
<dbReference type="GO" id="GO:0016811">
    <property type="term" value="F:hydrolase activity, acting on carbon-nitrogen (but not peptide) bonds, in linear amides"/>
    <property type="evidence" value="ECO:0007669"/>
    <property type="project" value="InterPro"/>
</dbReference>